<protein>
    <submittedName>
        <fullName evidence="3">Uncharacterized protein</fullName>
    </submittedName>
</protein>
<dbReference type="KEGG" id="bmeg:BG04_5918"/>
<keyword evidence="1" id="KW-0175">Coiled coil</keyword>
<feature type="region of interest" description="Disordered" evidence="2">
    <location>
        <begin position="1"/>
        <end position="55"/>
    </location>
</feature>
<evidence type="ECO:0000256" key="1">
    <source>
        <dbReference type="SAM" id="Coils"/>
    </source>
</evidence>
<evidence type="ECO:0000256" key="2">
    <source>
        <dbReference type="SAM" id="MobiDB-lite"/>
    </source>
</evidence>
<evidence type="ECO:0000313" key="3">
    <source>
        <dbReference type="EMBL" id="AJI25785.1"/>
    </source>
</evidence>
<dbReference type="GeneID" id="93645937"/>
<keyword evidence="3" id="KW-0614">Plasmid</keyword>
<sequence>MAIGRERAARSILGQSGLRNRNPDNATFDEKETKPRASNFEKVPTPREGSTRTARMAEEYRAEYKRVKRREQFLQDTIDLLSDCNNKESVEELKELINLAKERLIMYKGK</sequence>
<organism evidence="3 4">
    <name type="scientific">Priestia megaterium (strain ATCC 14581 / DSM 32 / CCUG 1817 / JCM 2506 / NBRC 15308 / NCIMB 9376 / NCTC 10342 / NRRL B-14308 / VKM B-512 / Ford 19)</name>
    <name type="common">Bacillus megaterium</name>
    <dbReference type="NCBI Taxonomy" id="1348623"/>
    <lineage>
        <taxon>Bacteria</taxon>
        <taxon>Bacillati</taxon>
        <taxon>Bacillota</taxon>
        <taxon>Bacilli</taxon>
        <taxon>Bacillales</taxon>
        <taxon>Bacillaceae</taxon>
        <taxon>Priestia</taxon>
    </lineage>
</organism>
<dbReference type="EMBL" id="CP009921">
    <property type="protein sequence ID" value="AJI25785.1"/>
    <property type="molecule type" value="Genomic_DNA"/>
</dbReference>
<geneLocation type="plasmid" evidence="3 4">
    <name>pBMV_2</name>
</geneLocation>
<proteinExistence type="predicted"/>
<evidence type="ECO:0000313" key="4">
    <source>
        <dbReference type="Proteomes" id="UP000031829"/>
    </source>
</evidence>
<dbReference type="Proteomes" id="UP000031829">
    <property type="component" value="Plasmid pBMV_2"/>
</dbReference>
<feature type="coiled-coil region" evidence="1">
    <location>
        <begin position="57"/>
        <end position="110"/>
    </location>
</feature>
<reference evidence="3 4" key="1">
    <citation type="journal article" date="2015" name="Genome Announc.">
        <title>Complete genome sequences for 35 biothreat assay-relevant bacillus species.</title>
        <authorList>
            <person name="Johnson S.L."/>
            <person name="Daligault H.E."/>
            <person name="Davenport K.W."/>
            <person name="Jaissle J."/>
            <person name="Frey K.G."/>
            <person name="Ladner J.T."/>
            <person name="Broomall S.M."/>
            <person name="Bishop-Lilly K.A."/>
            <person name="Bruce D.C."/>
            <person name="Gibbons H.S."/>
            <person name="Coyne S.R."/>
            <person name="Lo C.C."/>
            <person name="Meincke L."/>
            <person name="Munk A.C."/>
            <person name="Koroleva G.I."/>
            <person name="Rosenzweig C.N."/>
            <person name="Palacios G.F."/>
            <person name="Redden C.L."/>
            <person name="Minogue T.D."/>
            <person name="Chain P.S."/>
        </authorList>
    </citation>
    <scope>NUCLEOTIDE SEQUENCE [LARGE SCALE GENOMIC DNA]</scope>
    <source>
        <strain evidence="4">ATCC 14581 / DSM 32 / JCM 2506 / NBRC 15308 / NCIMB 9376 / NCTC 10342 / NRRL B-14308 / VKM B-512</strain>
        <plasmid evidence="3 4">pBMV_2</plasmid>
    </source>
</reference>
<name>A0A0B6ALN2_PRIM2</name>
<dbReference type="HOGENOM" id="CLU_2165906_0_0_9"/>
<feature type="compositionally biased region" description="Polar residues" evidence="2">
    <location>
        <begin position="13"/>
        <end position="25"/>
    </location>
</feature>
<dbReference type="AlphaFoldDB" id="A0A0B6ALN2"/>
<dbReference type="RefSeq" id="WP_034655783.1">
    <property type="nucleotide sequence ID" value="NZ_BCVB01000028.1"/>
</dbReference>
<gene>
    <name evidence="3" type="ORF">BG04_5918</name>
</gene>
<accession>A0A0B6ALN2</accession>